<feature type="domain" description="DUF6457" evidence="1">
    <location>
        <begin position="21"/>
        <end position="98"/>
    </location>
</feature>
<reference evidence="2" key="1">
    <citation type="submission" date="2014-06" db="EMBL/GenBank/DDBJ databases">
        <title>Key roles for freshwater Actinobacteria revealed by deep metagenomic sequencing.</title>
        <authorList>
            <person name="Ghai R."/>
            <person name="Mizuno C.M."/>
            <person name="Picazo A."/>
            <person name="Camacho A."/>
            <person name="Rodriguez-Valera F."/>
        </authorList>
    </citation>
    <scope>NUCLEOTIDE SEQUENCE</scope>
</reference>
<protein>
    <recommendedName>
        <fullName evidence="1">DUF6457 domain-containing protein</fullName>
    </recommendedName>
</protein>
<sequence length="101" mass="11154">VDFDSWQDVAKAVNGSEAMDQITQMWMTRVATLLDVDPHEVLTSELLDLTREVAHGVERKSAPLTTFLLGYAAGKDSLSPDDVHKLIETVSNAVAEWQIVD</sequence>
<accession>A0A094PY20</accession>
<proteinExistence type="predicted"/>
<dbReference type="EMBL" id="JNSL01000097">
    <property type="protein sequence ID" value="KGA15977.1"/>
    <property type="molecule type" value="Genomic_DNA"/>
</dbReference>
<organism evidence="2">
    <name type="scientific">freshwater metagenome</name>
    <dbReference type="NCBI Taxonomy" id="449393"/>
    <lineage>
        <taxon>unclassified sequences</taxon>
        <taxon>metagenomes</taxon>
        <taxon>ecological metagenomes</taxon>
    </lineage>
</organism>
<comment type="caution">
    <text evidence="2">The sequence shown here is derived from an EMBL/GenBank/DDBJ whole genome shotgun (WGS) entry which is preliminary data.</text>
</comment>
<dbReference type="InterPro" id="IPR045598">
    <property type="entry name" value="DUF6457"/>
</dbReference>
<evidence type="ECO:0000313" key="2">
    <source>
        <dbReference type="EMBL" id="KGA15977.1"/>
    </source>
</evidence>
<name>A0A094PY20_9ZZZZ</name>
<dbReference type="AlphaFoldDB" id="A0A094PY20"/>
<dbReference type="Pfam" id="PF20058">
    <property type="entry name" value="DUF6457"/>
    <property type="match status" value="1"/>
</dbReference>
<evidence type="ECO:0000259" key="1">
    <source>
        <dbReference type="Pfam" id="PF20058"/>
    </source>
</evidence>
<gene>
    <name evidence="2" type="ORF">GM51_13675</name>
</gene>
<feature type="non-terminal residue" evidence="2">
    <location>
        <position position="1"/>
    </location>
</feature>